<dbReference type="EMBL" id="CP003345">
    <property type="protein sequence ID" value="AFM03860.1"/>
    <property type="molecule type" value="Genomic_DNA"/>
</dbReference>
<keyword evidence="1" id="KW-0732">Signal</keyword>
<dbReference type="AlphaFoldDB" id="I4AIS5"/>
<dbReference type="InterPro" id="IPR041662">
    <property type="entry name" value="SusD-like_2"/>
</dbReference>
<feature type="chain" id="PRO_5003685396" description="SusD/RagB family nutrient-binding outer membrane lipoprotein" evidence="1">
    <location>
        <begin position="24"/>
        <end position="522"/>
    </location>
</feature>
<gene>
    <name evidence="2" type="ordered locus">Fleli_1433</name>
</gene>
<dbReference type="InterPro" id="IPR011990">
    <property type="entry name" value="TPR-like_helical_dom_sf"/>
</dbReference>
<name>I4AIS5_BERLS</name>
<keyword evidence="3" id="KW-1185">Reference proteome</keyword>
<dbReference type="HOGENOM" id="CLU_025928_3_0_10"/>
<proteinExistence type="predicted"/>
<evidence type="ECO:0000313" key="2">
    <source>
        <dbReference type="EMBL" id="AFM03860.1"/>
    </source>
</evidence>
<dbReference type="SUPFAM" id="SSF48452">
    <property type="entry name" value="TPR-like"/>
    <property type="match status" value="1"/>
</dbReference>
<reference evidence="3" key="1">
    <citation type="submission" date="2012-06" db="EMBL/GenBank/DDBJ databases">
        <title>The complete genome of Flexibacter litoralis DSM 6794.</title>
        <authorList>
            <person name="Lucas S."/>
            <person name="Copeland A."/>
            <person name="Lapidus A."/>
            <person name="Glavina del Rio T."/>
            <person name="Dalin E."/>
            <person name="Tice H."/>
            <person name="Bruce D."/>
            <person name="Goodwin L."/>
            <person name="Pitluck S."/>
            <person name="Peters L."/>
            <person name="Ovchinnikova G."/>
            <person name="Lu M."/>
            <person name="Kyrpides N."/>
            <person name="Mavromatis K."/>
            <person name="Ivanova N."/>
            <person name="Brettin T."/>
            <person name="Detter J.C."/>
            <person name="Han C."/>
            <person name="Larimer F."/>
            <person name="Land M."/>
            <person name="Hauser L."/>
            <person name="Markowitz V."/>
            <person name="Cheng J.-F."/>
            <person name="Hugenholtz P."/>
            <person name="Woyke T."/>
            <person name="Wu D."/>
            <person name="Spring S."/>
            <person name="Lang E."/>
            <person name="Kopitz M."/>
            <person name="Brambilla E."/>
            <person name="Klenk H.-P."/>
            <person name="Eisen J.A."/>
        </authorList>
    </citation>
    <scope>NUCLEOTIDE SEQUENCE [LARGE SCALE GENOMIC DNA]</scope>
    <source>
        <strain evidence="3">ATCC 23117 / DSM 6794 / NBRC 15988 / NCIMB 1366 / Sio-4</strain>
    </source>
</reference>
<organism evidence="2 3">
    <name type="scientific">Bernardetia litoralis (strain ATCC 23117 / DSM 6794 / NBRC 15988 / NCIMB 1366 / Fx l1 / Sio-4)</name>
    <name type="common">Flexibacter litoralis</name>
    <dbReference type="NCBI Taxonomy" id="880071"/>
    <lineage>
        <taxon>Bacteria</taxon>
        <taxon>Pseudomonadati</taxon>
        <taxon>Bacteroidota</taxon>
        <taxon>Cytophagia</taxon>
        <taxon>Cytophagales</taxon>
        <taxon>Bernardetiaceae</taxon>
        <taxon>Bernardetia</taxon>
    </lineage>
</organism>
<evidence type="ECO:0008006" key="4">
    <source>
        <dbReference type="Google" id="ProtNLM"/>
    </source>
</evidence>
<accession>I4AIS5</accession>
<evidence type="ECO:0000313" key="3">
    <source>
        <dbReference type="Proteomes" id="UP000006054"/>
    </source>
</evidence>
<dbReference type="RefSeq" id="WP_014797317.1">
    <property type="nucleotide sequence ID" value="NC_018018.1"/>
</dbReference>
<dbReference type="Pfam" id="PF12771">
    <property type="entry name" value="SusD-like_2"/>
    <property type="match status" value="1"/>
</dbReference>
<evidence type="ECO:0000256" key="1">
    <source>
        <dbReference type="SAM" id="SignalP"/>
    </source>
</evidence>
<feature type="signal peptide" evidence="1">
    <location>
        <begin position="1"/>
        <end position="23"/>
    </location>
</feature>
<dbReference type="PATRIC" id="fig|880071.3.peg.1409"/>
<protein>
    <recommendedName>
        <fullName evidence="4">SusD/RagB family nutrient-binding outer membrane lipoprotein</fullName>
    </recommendedName>
</protein>
<dbReference type="Gene3D" id="1.25.40.390">
    <property type="match status" value="1"/>
</dbReference>
<sequence length="522" mass="59406" precursor="true">MNKINKYILSFLLMILISLSSCDKFLDVNEDPVNPTSVNEAELLTGIEANFSFMVLGGYPVRVSSSWMGYTTYPIAQSYDDYYVTENDANNTWASFSYTPVMNNCKILVEQAEAKDKHYYAAIAKIIWAYNTSILTDMFGNIPFTQALDQTQYPFPVYDSQEVVYENIQRLLDEAIAHIDNPNQSSEVPGADDLILNGDMQKWKKLAYSLKGRYYMRLTYAPGKTAAEQSQLALNALNQGLQSNDDNVMYKYSTDLLQENPWNQYAVNGRWNDFTSISGVYAQEIATGLVDLRLIVHARKEDPTRNSFEEQSGALFLSSSTYGSGSPLGVMYADPDSPLPYMLYSEVSFLKAEANYLLGNKQAAKDNLIEGVLADFDFVKPSFDKIAKTALDDSVLNNPVIVQNFIDQYMFSIRGFNPADDTEQDPFIYKRIAREKYIAGFLTMEPYNDYRRYKKVNGENILDLNLERSASILNIRFGYEGLPYRFPYPSSEWQYNAENVGQQNVPLGYESMTIPVWWDTTN</sequence>
<dbReference type="STRING" id="880071.Fleli_1433"/>
<dbReference type="KEGG" id="fli:Fleli_1433"/>
<dbReference type="eggNOG" id="COG0521">
    <property type="taxonomic scope" value="Bacteria"/>
</dbReference>
<dbReference type="PROSITE" id="PS51257">
    <property type="entry name" value="PROKAR_LIPOPROTEIN"/>
    <property type="match status" value="1"/>
</dbReference>
<dbReference type="Proteomes" id="UP000006054">
    <property type="component" value="Chromosome"/>
</dbReference>
<dbReference type="OrthoDB" id="622163at2"/>